<reference evidence="2" key="1">
    <citation type="submission" date="2023-06" db="EMBL/GenBank/DDBJ databases">
        <authorList>
            <person name="Noh H."/>
        </authorList>
    </citation>
    <scope>NUCLEOTIDE SEQUENCE</scope>
    <source>
        <strain evidence="2">DUCC20226</strain>
    </source>
</reference>
<keyword evidence="3" id="KW-1185">Reference proteome</keyword>
<dbReference type="AlphaFoldDB" id="A0AAD9SCV5"/>
<proteinExistence type="predicted"/>
<evidence type="ECO:0000313" key="3">
    <source>
        <dbReference type="Proteomes" id="UP001265746"/>
    </source>
</evidence>
<dbReference type="EMBL" id="JAUJFL010000004">
    <property type="protein sequence ID" value="KAK2605101.1"/>
    <property type="molecule type" value="Genomic_DNA"/>
</dbReference>
<name>A0AAD9SCV5_PHOAM</name>
<evidence type="ECO:0000256" key="1">
    <source>
        <dbReference type="SAM" id="MobiDB-lite"/>
    </source>
</evidence>
<comment type="caution">
    <text evidence="2">The sequence shown here is derived from an EMBL/GenBank/DDBJ whole genome shotgun (WGS) entry which is preliminary data.</text>
</comment>
<feature type="region of interest" description="Disordered" evidence="1">
    <location>
        <begin position="68"/>
        <end position="87"/>
    </location>
</feature>
<dbReference type="Proteomes" id="UP001265746">
    <property type="component" value="Unassembled WGS sequence"/>
</dbReference>
<gene>
    <name evidence="2" type="ORF">N8I77_007972</name>
</gene>
<evidence type="ECO:0000313" key="2">
    <source>
        <dbReference type="EMBL" id="KAK2605101.1"/>
    </source>
</evidence>
<sequence>MNGEQAGDNPRLIPVCALANLHVSDFERFQLALRVADGLTAEHITGHKRMRDDRSACRLPYTHCKPRGESRAKDVNGRWKRQEDRDFTGKQTPLSLIEAHKAQGQGRCVQVTRNFGSEPGLSALQQCGCVCTWRRKGGRRRWSSRRSS</sequence>
<organism evidence="2 3">
    <name type="scientific">Phomopsis amygdali</name>
    <name type="common">Fusicoccum amygdali</name>
    <dbReference type="NCBI Taxonomy" id="1214568"/>
    <lineage>
        <taxon>Eukaryota</taxon>
        <taxon>Fungi</taxon>
        <taxon>Dikarya</taxon>
        <taxon>Ascomycota</taxon>
        <taxon>Pezizomycotina</taxon>
        <taxon>Sordariomycetes</taxon>
        <taxon>Sordariomycetidae</taxon>
        <taxon>Diaporthales</taxon>
        <taxon>Diaporthaceae</taxon>
        <taxon>Diaporthe</taxon>
    </lineage>
</organism>
<protein>
    <submittedName>
        <fullName evidence="2">Uncharacterized protein</fullName>
    </submittedName>
</protein>
<accession>A0AAD9SCV5</accession>